<comment type="caution">
    <text evidence="1">The sequence shown here is derived from an EMBL/GenBank/DDBJ whole genome shotgun (WGS) entry which is preliminary data.</text>
</comment>
<dbReference type="AlphaFoldDB" id="A0A323UH41"/>
<evidence type="ECO:0000313" key="1">
    <source>
        <dbReference type="EMBL" id="PZA12135.1"/>
    </source>
</evidence>
<sequence>MTKPDLAQAYMEWTKQKLDESAATLAKVEETVAKLSDASSAKAEEALAQFRAARDDFQTKVTALQADLGESKQVTDAALAAVSAQWNEVELAFQKFLGTAGDQASVVKDALAARAEAQRQAFLSSLETIQTSAASALEQGRKEMESSLRRWTEETEKTLGPKLSQLSAAGDETWNALKAGLDETAAVYEKTWARISQAFTTKK</sequence>
<proteinExistence type="predicted"/>
<evidence type="ECO:0000313" key="2">
    <source>
        <dbReference type="Proteomes" id="UP000248134"/>
    </source>
</evidence>
<dbReference type="Proteomes" id="UP000248134">
    <property type="component" value="Unassembled WGS sequence"/>
</dbReference>
<name>A0A323UH41_RHOPL</name>
<dbReference type="SUPFAM" id="SSF58113">
    <property type="entry name" value="Apolipoprotein A-I"/>
    <property type="match status" value="1"/>
</dbReference>
<accession>A0A323UH41</accession>
<dbReference type="EMBL" id="QKQS01000013">
    <property type="protein sequence ID" value="PZA12135.1"/>
    <property type="molecule type" value="Genomic_DNA"/>
</dbReference>
<dbReference type="OrthoDB" id="6859560at2"/>
<organism evidence="1 2">
    <name type="scientific">Rhodopseudomonas palustris</name>
    <dbReference type="NCBI Taxonomy" id="1076"/>
    <lineage>
        <taxon>Bacteria</taxon>
        <taxon>Pseudomonadati</taxon>
        <taxon>Pseudomonadota</taxon>
        <taxon>Alphaproteobacteria</taxon>
        <taxon>Hyphomicrobiales</taxon>
        <taxon>Nitrobacteraceae</taxon>
        <taxon>Rhodopseudomonas</taxon>
    </lineage>
</organism>
<protein>
    <submittedName>
        <fullName evidence="1">Uncharacterized protein</fullName>
    </submittedName>
</protein>
<reference evidence="1 2" key="1">
    <citation type="submission" date="2018-06" db="EMBL/GenBank/DDBJ databases">
        <title>Draft Whole-Genome Sequence of the purple photosynthetic bacterium Rhodospeudomonas palustris XCP.</title>
        <authorList>
            <person name="Rayyan A."/>
            <person name="Meyer T.E."/>
            <person name="Kyndt J.A."/>
        </authorList>
    </citation>
    <scope>NUCLEOTIDE SEQUENCE [LARGE SCALE GENOMIC DNA]</scope>
    <source>
        <strain evidence="1 2">XCP</strain>
    </source>
</reference>
<dbReference type="RefSeq" id="WP_110785653.1">
    <property type="nucleotide sequence ID" value="NZ_QKQS01000013.1"/>
</dbReference>
<gene>
    <name evidence="1" type="ORF">DNX69_08945</name>
</gene>